<comment type="caution">
    <text evidence="1">The sequence shown here is derived from an EMBL/GenBank/DDBJ whole genome shotgun (WGS) entry which is preliminary data.</text>
</comment>
<proteinExistence type="predicted"/>
<dbReference type="EMBL" id="LAZR01028653">
    <property type="protein sequence ID" value="KKL61941.1"/>
    <property type="molecule type" value="Genomic_DNA"/>
</dbReference>
<gene>
    <name evidence="1" type="ORF">LCGC14_2190220</name>
</gene>
<name>A0A0F9E6T7_9ZZZZ</name>
<sequence>NVYVWQAYHATHDDAKFEIGDFSWYFDFVLSTNSSLDVNDWEGLVKIGNYFYSDNNIKNKKPLKD</sequence>
<dbReference type="AlphaFoldDB" id="A0A0F9E6T7"/>
<organism evidence="1">
    <name type="scientific">marine sediment metagenome</name>
    <dbReference type="NCBI Taxonomy" id="412755"/>
    <lineage>
        <taxon>unclassified sequences</taxon>
        <taxon>metagenomes</taxon>
        <taxon>ecological metagenomes</taxon>
    </lineage>
</organism>
<feature type="non-terminal residue" evidence="1">
    <location>
        <position position="1"/>
    </location>
</feature>
<accession>A0A0F9E6T7</accession>
<protein>
    <submittedName>
        <fullName evidence="1">Uncharacterized protein</fullName>
    </submittedName>
</protein>
<evidence type="ECO:0000313" key="1">
    <source>
        <dbReference type="EMBL" id="KKL61941.1"/>
    </source>
</evidence>
<reference evidence="1" key="1">
    <citation type="journal article" date="2015" name="Nature">
        <title>Complex archaea that bridge the gap between prokaryotes and eukaryotes.</title>
        <authorList>
            <person name="Spang A."/>
            <person name="Saw J.H."/>
            <person name="Jorgensen S.L."/>
            <person name="Zaremba-Niedzwiedzka K."/>
            <person name="Martijn J."/>
            <person name="Lind A.E."/>
            <person name="van Eijk R."/>
            <person name="Schleper C."/>
            <person name="Guy L."/>
            <person name="Ettema T.J."/>
        </authorList>
    </citation>
    <scope>NUCLEOTIDE SEQUENCE</scope>
</reference>